<protein>
    <submittedName>
        <fullName evidence="1">SH3 domain-containing protein</fullName>
    </submittedName>
</protein>
<gene>
    <name evidence="1" type="ORF">IAA81_00410</name>
</gene>
<comment type="caution">
    <text evidence="1">The sequence shown here is derived from an EMBL/GenBank/DDBJ whole genome shotgun (WGS) entry which is preliminary data.</text>
</comment>
<accession>A0A9D9HML3</accession>
<dbReference type="PROSITE" id="PS51257">
    <property type="entry name" value="PROKAR_LIPOPROTEIN"/>
    <property type="match status" value="1"/>
</dbReference>
<evidence type="ECO:0000313" key="2">
    <source>
        <dbReference type="Proteomes" id="UP000823638"/>
    </source>
</evidence>
<organism evidence="1 2">
    <name type="scientific">Candidatus Gallitreponema excrementavium</name>
    <dbReference type="NCBI Taxonomy" id="2840840"/>
    <lineage>
        <taxon>Bacteria</taxon>
        <taxon>Pseudomonadati</taxon>
        <taxon>Spirochaetota</taxon>
        <taxon>Spirochaetia</taxon>
        <taxon>Spirochaetales</taxon>
        <taxon>Candidatus Gallitreponema</taxon>
    </lineage>
</organism>
<dbReference type="AlphaFoldDB" id="A0A9D9HML3"/>
<dbReference type="Proteomes" id="UP000823638">
    <property type="component" value="Unassembled WGS sequence"/>
</dbReference>
<name>A0A9D9HML3_9SPIR</name>
<reference evidence="1" key="2">
    <citation type="journal article" date="2021" name="PeerJ">
        <title>Extensive microbial diversity within the chicken gut microbiome revealed by metagenomics and culture.</title>
        <authorList>
            <person name="Gilroy R."/>
            <person name="Ravi A."/>
            <person name="Getino M."/>
            <person name="Pursley I."/>
            <person name="Horton D.L."/>
            <person name="Alikhan N.F."/>
            <person name="Baker D."/>
            <person name="Gharbi K."/>
            <person name="Hall N."/>
            <person name="Watson M."/>
            <person name="Adriaenssens E.M."/>
            <person name="Foster-Nyarko E."/>
            <person name="Jarju S."/>
            <person name="Secka A."/>
            <person name="Antonio M."/>
            <person name="Oren A."/>
            <person name="Chaudhuri R.R."/>
            <person name="La Ragione R."/>
            <person name="Hildebrand F."/>
            <person name="Pallen M.J."/>
        </authorList>
    </citation>
    <scope>NUCLEOTIDE SEQUENCE</scope>
    <source>
        <strain evidence="1">10532</strain>
    </source>
</reference>
<sequence length="454" mass="50941">MNRKIPAVMLICLIFFLLMMATSCSNLLGYGVLLWSLPDQELYSGDIVPVYIKSNISHVYVIGTGDSKEDKMEIPLWQIELFKSKKAAREYSAQLGEYTHIYAETVKDGLPMRSVPENLSDRVYRLREGQRIKILKKGEGAPVMSGSTALEGDWLYALTDDGVKGWVFSYNLRLYDENDEGAVNLNTTVDTEDTVLTEVLSKNWYPDSYREMLSSKRVNLQEINPGYGFFPGKQAGVVRISVDGFSLSVPFSGISKEGDKVYRFDGTSVKMTVRSSDTLLVQCTDKDGVPLNLFFVALDITPEEIIQQENDRRDTLFSKILALSSSYYSSNYGQLQFLSGGHFLWSGYQLLSPSVIPSGSGSSGLVSFEYFLGNSLKDSYDGVISFNFESSQKKVSFLYRLEENGIRLEEIPESNIRNNVVQNRKISPLILFFTAQENSSGDSDSGFMYQLGVY</sequence>
<reference evidence="1" key="1">
    <citation type="submission" date="2020-10" db="EMBL/GenBank/DDBJ databases">
        <authorList>
            <person name="Gilroy R."/>
        </authorList>
    </citation>
    <scope>NUCLEOTIDE SEQUENCE</scope>
    <source>
        <strain evidence="1">10532</strain>
    </source>
</reference>
<proteinExistence type="predicted"/>
<evidence type="ECO:0000313" key="1">
    <source>
        <dbReference type="EMBL" id="MBO8456674.1"/>
    </source>
</evidence>
<dbReference type="EMBL" id="JADIMM010000010">
    <property type="protein sequence ID" value="MBO8456674.1"/>
    <property type="molecule type" value="Genomic_DNA"/>
</dbReference>